<name>A0A1S7LI20_MAGMO</name>
<reference evidence="1" key="1">
    <citation type="submission" date="2015-04" db="EMBL/GenBank/DDBJ databases">
        <authorList>
            <person name="Syromyatnikov M.Y."/>
            <person name="Popov V.N."/>
        </authorList>
    </citation>
    <scope>NUCLEOTIDE SEQUENCE</scope>
    <source>
        <strain evidence="1">MO-1</strain>
    </source>
</reference>
<protein>
    <submittedName>
        <fullName evidence="1">Uncharacterized protein</fullName>
    </submittedName>
</protein>
<dbReference type="AlphaFoldDB" id="A0A1S7LI20"/>
<sequence>MQTLYMLMEPSVQTLLQRLAQKIRQRRLFAQVLLKTIAAPCQQQALATLPKGCWVVVPLSGAWLLPDAEQSHEMGRLLARHQAGELRLIPLRLRRSAIKQHPWIKLPTVPPGAVGMADGDNVEEGESRVVHALARMVDQEGSRPREGDHGPQEICLTLAGLPWAKDPTVVVEPDQWRKLDQLLSCQGVLQLSPQTEWQGVAGMGAGALLLQGLYHYKGRFRPILWLQSGVPRELIRQQLMQLAQRHLQPPVTLAEAQGWWRQQSRGLLVLDDFASPMALHTLVPLDGAAKLLRIQRQGGDTQGCTTLQLSPWDKAQQKQVYKQITGRRLASEGEALVKPLQGWPLGIVIMAHLIKQYRIAPGRARGWWARDAHHASIQQLPMLLHQWVESALQQHDPQLWQHYLEMSLWQHRLADAPEQRARLARLSAVKLMEQSSVGGWRSLAQRLGLVEGEPI</sequence>
<dbReference type="EMBL" id="LO017727">
    <property type="protein sequence ID" value="CRH06218.1"/>
    <property type="molecule type" value="Genomic_DNA"/>
</dbReference>
<evidence type="ECO:0000313" key="1">
    <source>
        <dbReference type="EMBL" id="CRH06218.1"/>
    </source>
</evidence>
<proteinExistence type="predicted"/>
<accession>A0A1S7LI20</accession>
<organism evidence="1">
    <name type="scientific">Magnetococcus massalia (strain MO-1)</name>
    <dbReference type="NCBI Taxonomy" id="451514"/>
    <lineage>
        <taxon>Bacteria</taxon>
        <taxon>Pseudomonadati</taxon>
        <taxon>Pseudomonadota</taxon>
        <taxon>Magnetococcia</taxon>
        <taxon>Magnetococcales</taxon>
        <taxon>Magnetococcaceae</taxon>
        <taxon>Magnetococcus</taxon>
    </lineage>
</organism>
<gene>
    <name evidence="1" type="ORF">MAGMO_2045</name>
</gene>